<evidence type="ECO:0000313" key="3">
    <source>
        <dbReference type="Proteomes" id="UP000233551"/>
    </source>
</evidence>
<evidence type="ECO:0000313" key="2">
    <source>
        <dbReference type="EMBL" id="PKI65374.1"/>
    </source>
</evidence>
<keyword evidence="3" id="KW-1185">Reference proteome</keyword>
<dbReference type="AlphaFoldDB" id="A0A2I0KA31"/>
<feature type="region of interest" description="Disordered" evidence="1">
    <location>
        <begin position="39"/>
        <end position="87"/>
    </location>
</feature>
<dbReference type="Proteomes" id="UP000233551">
    <property type="component" value="Unassembled WGS sequence"/>
</dbReference>
<gene>
    <name evidence="2" type="ORF">CRG98_014256</name>
</gene>
<proteinExistence type="predicted"/>
<protein>
    <submittedName>
        <fullName evidence="2">Uncharacterized protein</fullName>
    </submittedName>
</protein>
<dbReference type="EMBL" id="PGOL01000756">
    <property type="protein sequence ID" value="PKI65374.1"/>
    <property type="molecule type" value="Genomic_DNA"/>
</dbReference>
<organism evidence="2 3">
    <name type="scientific">Punica granatum</name>
    <name type="common">Pomegranate</name>
    <dbReference type="NCBI Taxonomy" id="22663"/>
    <lineage>
        <taxon>Eukaryota</taxon>
        <taxon>Viridiplantae</taxon>
        <taxon>Streptophyta</taxon>
        <taxon>Embryophyta</taxon>
        <taxon>Tracheophyta</taxon>
        <taxon>Spermatophyta</taxon>
        <taxon>Magnoliopsida</taxon>
        <taxon>eudicotyledons</taxon>
        <taxon>Gunneridae</taxon>
        <taxon>Pentapetalae</taxon>
        <taxon>rosids</taxon>
        <taxon>malvids</taxon>
        <taxon>Myrtales</taxon>
        <taxon>Lythraceae</taxon>
        <taxon>Punica</taxon>
    </lineage>
</organism>
<sequence>MQRTSDNTSRDYLEHISRIEKTTSVLTGVPHYPNVHRAFNGGVASEERNGSPRDQPQEKAEMIKQKSESPASAIHGGTGYGEEAYGFTQRRPRIHLSKWKTYK</sequence>
<dbReference type="PANTHER" id="PTHR38224">
    <property type="entry name" value="PHLOEM SPECIFIC PROTEIN"/>
    <property type="match status" value="1"/>
</dbReference>
<feature type="compositionally biased region" description="Basic and acidic residues" evidence="1">
    <location>
        <begin position="45"/>
        <end position="67"/>
    </location>
</feature>
<reference evidence="2 3" key="1">
    <citation type="submission" date="2017-11" db="EMBL/GenBank/DDBJ databases">
        <title>De-novo sequencing of pomegranate (Punica granatum L.) genome.</title>
        <authorList>
            <person name="Akparov Z."/>
            <person name="Amiraslanov A."/>
            <person name="Hajiyeva S."/>
            <person name="Abbasov M."/>
            <person name="Kaur K."/>
            <person name="Hamwieh A."/>
            <person name="Solovyev V."/>
            <person name="Salamov A."/>
            <person name="Braich B."/>
            <person name="Kosarev P."/>
            <person name="Mahmoud A."/>
            <person name="Hajiyev E."/>
            <person name="Babayeva S."/>
            <person name="Izzatullayeva V."/>
            <person name="Mammadov A."/>
            <person name="Mammadov A."/>
            <person name="Sharifova S."/>
            <person name="Ojaghi J."/>
            <person name="Eynullazada K."/>
            <person name="Bayramov B."/>
            <person name="Abdulazimova A."/>
            <person name="Shahmuradov I."/>
        </authorList>
    </citation>
    <scope>NUCLEOTIDE SEQUENCE [LARGE SCALE GENOMIC DNA]</scope>
    <source>
        <strain evidence="3">cv. AG2017</strain>
        <tissue evidence="2">Leaf</tissue>
    </source>
</reference>
<accession>A0A2I0KA31</accession>
<evidence type="ECO:0000256" key="1">
    <source>
        <dbReference type="SAM" id="MobiDB-lite"/>
    </source>
</evidence>
<dbReference type="PANTHER" id="PTHR38224:SF1">
    <property type="entry name" value="PHLOEM SPECIFIC PROTEIN"/>
    <property type="match status" value="1"/>
</dbReference>
<name>A0A2I0KA31_PUNGR</name>
<comment type="caution">
    <text evidence="2">The sequence shown here is derived from an EMBL/GenBank/DDBJ whole genome shotgun (WGS) entry which is preliminary data.</text>
</comment>